<dbReference type="SUPFAM" id="SSF48264">
    <property type="entry name" value="Cytochrome P450"/>
    <property type="match status" value="1"/>
</dbReference>
<dbReference type="InterPro" id="IPR050121">
    <property type="entry name" value="Cytochrome_P450_monoxygenase"/>
</dbReference>
<keyword evidence="2" id="KW-0349">Heme</keyword>
<dbReference type="GeneID" id="34464811"/>
<dbReference type="InterPro" id="IPR001128">
    <property type="entry name" value="Cyt_P450"/>
</dbReference>
<keyword evidence="2" id="KW-0408">Iron</keyword>
<sequence>MCCALQSCLYLQESRLDIAFHTGLFGSMVLYRLFFHPLRNFPGPVGARISRLHASFLTLKTAQMHYVVQDMHRQYGDVVRTGPREVSICRPSAIRAIYGPPTRCTKSPWYDQNFPEGVGKPLIGIRDPKTHNKRRRVWDRGFRIQALNEYEPRIVAKTRLLVSKINERHAQPLNITNWISCYAFDVMGDIALGMEFDMLKHGQKPPAVKQLQSTINVVAVGGTIPWLAPLVMDIPGVMPLINPFRRLCHLLLEERRQTVSRDEYPKDIISWLIQAKGDGDPGAAPSEIALQDDAWTLVVAGSDTVSTALTNALFYLSTHPTIFSKLQSELDNVFPHGMQDWSYDIVRDIKYLDYIINETLRLKPSVPGGLARVTPPEGLQIDDIYIPGDMIVTVPTFTIQRNERYFTRAREFIPERWEGVSTESVPFIPFSRGTFDCAGNNIAWMELRMVLSTVALEYHVCVADDAHVAFDGQERDAFMLALPDLFVVFKTRR</sequence>
<dbReference type="GO" id="GO:0016705">
    <property type="term" value="F:oxidoreductase activity, acting on paired donors, with incorporation or reduction of molecular oxygen"/>
    <property type="evidence" value="ECO:0007669"/>
    <property type="project" value="InterPro"/>
</dbReference>
<protein>
    <recommendedName>
        <fullName evidence="5">Cytochrome P450</fullName>
    </recommendedName>
</protein>
<dbReference type="GO" id="GO:0005506">
    <property type="term" value="F:iron ion binding"/>
    <property type="evidence" value="ECO:0007669"/>
    <property type="project" value="InterPro"/>
</dbReference>
<evidence type="ECO:0000313" key="3">
    <source>
        <dbReference type="EMBL" id="OJJ89023.1"/>
    </source>
</evidence>
<name>A0A1L9VYL8_ASPGL</name>
<dbReference type="AlphaFoldDB" id="A0A1L9VYL8"/>
<dbReference type="STRING" id="1160497.A0A1L9VYL8"/>
<dbReference type="InterPro" id="IPR002401">
    <property type="entry name" value="Cyt_P450_E_grp-I"/>
</dbReference>
<evidence type="ECO:0000256" key="2">
    <source>
        <dbReference type="PIRSR" id="PIRSR602401-1"/>
    </source>
</evidence>
<dbReference type="InterPro" id="IPR036396">
    <property type="entry name" value="Cyt_P450_sf"/>
</dbReference>
<dbReference type="PANTHER" id="PTHR24305:SF78">
    <property type="entry name" value="P450, PUTATIVE (EUROFUNG)-RELATED"/>
    <property type="match status" value="1"/>
</dbReference>
<accession>A0A1L9VYL8</accession>
<reference evidence="4" key="1">
    <citation type="journal article" date="2017" name="Genome Biol.">
        <title>Comparative genomics reveals high biological diversity and specific adaptations in the industrially and medically important fungal genus Aspergillus.</title>
        <authorList>
            <person name="de Vries R.P."/>
            <person name="Riley R."/>
            <person name="Wiebenga A."/>
            <person name="Aguilar-Osorio G."/>
            <person name="Amillis S."/>
            <person name="Uchima C.A."/>
            <person name="Anderluh G."/>
            <person name="Asadollahi M."/>
            <person name="Askin M."/>
            <person name="Barry K."/>
            <person name="Battaglia E."/>
            <person name="Bayram O."/>
            <person name="Benocci T."/>
            <person name="Braus-Stromeyer S.A."/>
            <person name="Caldana C."/>
            <person name="Canovas D."/>
            <person name="Cerqueira G.C."/>
            <person name="Chen F."/>
            <person name="Chen W."/>
            <person name="Choi C."/>
            <person name="Clum A."/>
            <person name="Dos Santos R.A."/>
            <person name="Damasio A.R."/>
            <person name="Diallinas G."/>
            <person name="Emri T."/>
            <person name="Fekete E."/>
            <person name="Flipphi M."/>
            <person name="Freyberg S."/>
            <person name="Gallo A."/>
            <person name="Gournas C."/>
            <person name="Habgood R."/>
            <person name="Hainaut M."/>
            <person name="Harispe M.L."/>
            <person name="Henrissat B."/>
            <person name="Hilden K.S."/>
            <person name="Hope R."/>
            <person name="Hossain A."/>
            <person name="Karabika E."/>
            <person name="Karaffa L."/>
            <person name="Karanyi Z."/>
            <person name="Krasevec N."/>
            <person name="Kuo A."/>
            <person name="Kusch H."/>
            <person name="LaButti K."/>
            <person name="Lagendijk E.L."/>
            <person name="Lapidus A."/>
            <person name="Levasseur A."/>
            <person name="Lindquist E."/>
            <person name="Lipzen A."/>
            <person name="Logrieco A.F."/>
            <person name="MacCabe A."/>
            <person name="Maekelae M.R."/>
            <person name="Malavazi I."/>
            <person name="Melin P."/>
            <person name="Meyer V."/>
            <person name="Mielnichuk N."/>
            <person name="Miskei M."/>
            <person name="Molnar A.P."/>
            <person name="Mule G."/>
            <person name="Ngan C.Y."/>
            <person name="Orejas M."/>
            <person name="Orosz E."/>
            <person name="Ouedraogo J.P."/>
            <person name="Overkamp K.M."/>
            <person name="Park H.-S."/>
            <person name="Perrone G."/>
            <person name="Piumi F."/>
            <person name="Punt P.J."/>
            <person name="Ram A.F."/>
            <person name="Ramon A."/>
            <person name="Rauscher S."/>
            <person name="Record E."/>
            <person name="Riano-Pachon D.M."/>
            <person name="Robert V."/>
            <person name="Roehrig J."/>
            <person name="Ruller R."/>
            <person name="Salamov A."/>
            <person name="Salih N.S."/>
            <person name="Samson R.A."/>
            <person name="Sandor E."/>
            <person name="Sanguinetti M."/>
            <person name="Schuetze T."/>
            <person name="Sepcic K."/>
            <person name="Shelest E."/>
            <person name="Sherlock G."/>
            <person name="Sophianopoulou V."/>
            <person name="Squina F.M."/>
            <person name="Sun H."/>
            <person name="Susca A."/>
            <person name="Todd R.B."/>
            <person name="Tsang A."/>
            <person name="Unkles S.E."/>
            <person name="van de Wiele N."/>
            <person name="van Rossen-Uffink D."/>
            <person name="Oliveira J.V."/>
            <person name="Vesth T.C."/>
            <person name="Visser J."/>
            <person name="Yu J.-H."/>
            <person name="Zhou M."/>
            <person name="Andersen M.R."/>
            <person name="Archer D.B."/>
            <person name="Baker S.E."/>
            <person name="Benoit I."/>
            <person name="Brakhage A.A."/>
            <person name="Braus G.H."/>
            <person name="Fischer R."/>
            <person name="Frisvad J.C."/>
            <person name="Goldman G.H."/>
            <person name="Houbraken J."/>
            <person name="Oakley B."/>
            <person name="Pocsi I."/>
            <person name="Scazzocchio C."/>
            <person name="Seiboth B."/>
            <person name="vanKuyk P.A."/>
            <person name="Wortman J."/>
            <person name="Dyer P.S."/>
            <person name="Grigoriev I.V."/>
        </authorList>
    </citation>
    <scope>NUCLEOTIDE SEQUENCE [LARGE SCALE GENOMIC DNA]</scope>
    <source>
        <strain evidence="4">CBS 516.65</strain>
    </source>
</reference>
<dbReference type="GO" id="GO:0020037">
    <property type="term" value="F:heme binding"/>
    <property type="evidence" value="ECO:0007669"/>
    <property type="project" value="InterPro"/>
</dbReference>
<keyword evidence="4" id="KW-1185">Reference proteome</keyword>
<dbReference type="RefSeq" id="XP_022405685.1">
    <property type="nucleotide sequence ID" value="XM_022548551.1"/>
</dbReference>
<dbReference type="GO" id="GO:0004497">
    <property type="term" value="F:monooxygenase activity"/>
    <property type="evidence" value="ECO:0007669"/>
    <property type="project" value="InterPro"/>
</dbReference>
<evidence type="ECO:0000313" key="4">
    <source>
        <dbReference type="Proteomes" id="UP000184300"/>
    </source>
</evidence>
<dbReference type="Gene3D" id="1.10.630.10">
    <property type="entry name" value="Cytochrome P450"/>
    <property type="match status" value="1"/>
</dbReference>
<dbReference type="PRINTS" id="PR00463">
    <property type="entry name" value="EP450I"/>
</dbReference>
<feature type="binding site" description="axial binding residue" evidence="2">
    <location>
        <position position="437"/>
    </location>
    <ligand>
        <name>heme</name>
        <dbReference type="ChEBI" id="CHEBI:30413"/>
    </ligand>
    <ligandPart>
        <name>Fe</name>
        <dbReference type="ChEBI" id="CHEBI:18248"/>
    </ligandPart>
</feature>
<dbReference type="OrthoDB" id="6692864at2759"/>
<dbReference type="CDD" id="cd11061">
    <property type="entry name" value="CYP67-like"/>
    <property type="match status" value="1"/>
</dbReference>
<dbReference type="PRINTS" id="PR00385">
    <property type="entry name" value="P450"/>
</dbReference>
<dbReference type="EMBL" id="KV878888">
    <property type="protein sequence ID" value="OJJ89023.1"/>
    <property type="molecule type" value="Genomic_DNA"/>
</dbReference>
<evidence type="ECO:0000256" key="1">
    <source>
        <dbReference type="ARBA" id="ARBA00010617"/>
    </source>
</evidence>
<comment type="similarity">
    <text evidence="1">Belongs to the cytochrome P450 family.</text>
</comment>
<evidence type="ECO:0008006" key="5">
    <source>
        <dbReference type="Google" id="ProtNLM"/>
    </source>
</evidence>
<dbReference type="PANTHER" id="PTHR24305">
    <property type="entry name" value="CYTOCHROME P450"/>
    <property type="match status" value="1"/>
</dbReference>
<dbReference type="Proteomes" id="UP000184300">
    <property type="component" value="Unassembled WGS sequence"/>
</dbReference>
<organism evidence="3 4">
    <name type="scientific">Aspergillus glaucus CBS 516.65</name>
    <dbReference type="NCBI Taxonomy" id="1160497"/>
    <lineage>
        <taxon>Eukaryota</taxon>
        <taxon>Fungi</taxon>
        <taxon>Dikarya</taxon>
        <taxon>Ascomycota</taxon>
        <taxon>Pezizomycotina</taxon>
        <taxon>Eurotiomycetes</taxon>
        <taxon>Eurotiomycetidae</taxon>
        <taxon>Eurotiales</taxon>
        <taxon>Aspergillaceae</taxon>
        <taxon>Aspergillus</taxon>
        <taxon>Aspergillus subgen. Aspergillus</taxon>
    </lineage>
</organism>
<dbReference type="Pfam" id="PF00067">
    <property type="entry name" value="p450"/>
    <property type="match status" value="1"/>
</dbReference>
<proteinExistence type="inferred from homology"/>
<dbReference type="VEuPathDB" id="FungiDB:ASPGLDRAFT_62619"/>
<keyword evidence="2" id="KW-0479">Metal-binding</keyword>
<gene>
    <name evidence="3" type="ORF">ASPGLDRAFT_62619</name>
</gene>
<comment type="cofactor">
    <cofactor evidence="2">
        <name>heme</name>
        <dbReference type="ChEBI" id="CHEBI:30413"/>
    </cofactor>
</comment>